<evidence type="ECO:0000256" key="1">
    <source>
        <dbReference type="SAM" id="Coils"/>
    </source>
</evidence>
<feature type="coiled-coil region" evidence="1">
    <location>
        <begin position="73"/>
        <end position="100"/>
    </location>
</feature>
<dbReference type="RefSeq" id="WP_245761720.1">
    <property type="nucleotide sequence ID" value="NZ_FNOK01000067.1"/>
</dbReference>
<proteinExistence type="predicted"/>
<organism evidence="2 3">
    <name type="scientific">Saccharopolyspora shandongensis</name>
    <dbReference type="NCBI Taxonomy" id="418495"/>
    <lineage>
        <taxon>Bacteria</taxon>
        <taxon>Bacillati</taxon>
        <taxon>Actinomycetota</taxon>
        <taxon>Actinomycetes</taxon>
        <taxon>Pseudonocardiales</taxon>
        <taxon>Pseudonocardiaceae</taxon>
        <taxon>Saccharopolyspora</taxon>
    </lineage>
</organism>
<keyword evidence="3" id="KW-1185">Reference proteome</keyword>
<gene>
    <name evidence="2" type="ORF">SAMN05216215_106748</name>
</gene>
<dbReference type="STRING" id="418495.SAMN05216215_106748"/>
<keyword evidence="1" id="KW-0175">Coiled coil</keyword>
<dbReference type="EMBL" id="FNOK01000067">
    <property type="protein sequence ID" value="SDZ39256.1"/>
    <property type="molecule type" value="Genomic_DNA"/>
</dbReference>
<dbReference type="AlphaFoldDB" id="A0A1H3SMQ2"/>
<accession>A0A1H3SMQ2</accession>
<name>A0A1H3SMQ2_9PSEU</name>
<dbReference type="Proteomes" id="UP000199529">
    <property type="component" value="Unassembled WGS sequence"/>
</dbReference>
<evidence type="ECO:0000313" key="2">
    <source>
        <dbReference type="EMBL" id="SDZ39256.1"/>
    </source>
</evidence>
<reference evidence="3" key="1">
    <citation type="submission" date="2016-10" db="EMBL/GenBank/DDBJ databases">
        <authorList>
            <person name="Varghese N."/>
            <person name="Submissions S."/>
        </authorList>
    </citation>
    <scope>NUCLEOTIDE SEQUENCE [LARGE SCALE GENOMIC DNA]</scope>
    <source>
        <strain evidence="3">CGMCC 4.3530</strain>
    </source>
</reference>
<evidence type="ECO:0000313" key="3">
    <source>
        <dbReference type="Proteomes" id="UP000199529"/>
    </source>
</evidence>
<protein>
    <recommendedName>
        <fullName evidence="4">Excreted virulence factor EspC, type VII ESX diderm</fullName>
    </recommendedName>
</protein>
<sequence length="107" mass="11558">MTDLKMTPGTLTGHGQGCESLADKFGQLADLLHQAKVDDECFGPIGDAVGLSSKYFENLDSCKDLASKAQEFLQHMKESLDETVKDYAETEQQISDMLKKAGEGLGG</sequence>
<evidence type="ECO:0008006" key="4">
    <source>
        <dbReference type="Google" id="ProtNLM"/>
    </source>
</evidence>